<comment type="caution">
    <text evidence="3">The sequence shown here is derived from an EMBL/GenBank/DDBJ whole genome shotgun (WGS) entry which is preliminary data.</text>
</comment>
<proteinExistence type="predicted"/>
<dbReference type="InterPro" id="IPR016181">
    <property type="entry name" value="Acyl_CoA_acyltransferase"/>
</dbReference>
<dbReference type="SMART" id="SM00368">
    <property type="entry name" value="LRR_RI"/>
    <property type="match status" value="8"/>
</dbReference>
<dbReference type="InterPro" id="IPR052201">
    <property type="entry name" value="LRR-containing_regulator"/>
</dbReference>
<feature type="region of interest" description="Disordered" evidence="2">
    <location>
        <begin position="1"/>
        <end position="98"/>
    </location>
</feature>
<feature type="compositionally biased region" description="Basic and acidic residues" evidence="2">
    <location>
        <begin position="11"/>
        <end position="23"/>
    </location>
</feature>
<feature type="compositionally biased region" description="Basic and acidic residues" evidence="2">
    <location>
        <begin position="31"/>
        <end position="51"/>
    </location>
</feature>
<evidence type="ECO:0000256" key="1">
    <source>
        <dbReference type="ARBA" id="ARBA00022737"/>
    </source>
</evidence>
<feature type="compositionally biased region" description="Basic residues" evidence="2">
    <location>
        <begin position="1408"/>
        <end position="1418"/>
    </location>
</feature>
<feature type="region of interest" description="Disordered" evidence="2">
    <location>
        <begin position="1408"/>
        <end position="1458"/>
    </location>
</feature>
<sequence length="1458" mass="163384">MNDSTQAMDIDAPRRSGRERRQAESVYADARLVERKKMAAMNDSKRSDRSMRYRKRKAEEEDDDEEGSRLDIFSDEEEEEPSSDSEEEEGINSERVKPPIHNRSTWYHLGRVRLDENPTIEQLIQMNNIENAFVSGDGDKLYCLHSYYWTRSCTFTLSWHASGALAAAQKSLVAEQDQHSISLEHIFHRDSIISQVPYHADMMLCYDYFAEGIQRHTSLESFKIVNFNLPQSPWLQNKIFTVLEQNSNLASLELSNCFLSADDLTSLTKFVDGNETLSSLNISHTNIQSESTVKALAKALKKHPALRSVNLTYCNFAGGSKMMDKILAACKKCESLEIGHGDFDSENVAVVAKFLAKKHSLTSFSLVGAAVDNDNKKLLSDALMQNRTIEKLCLHSNQLQLPAVIRGTKEAIKALSRLTHLDLSFNKLSLSGAKSMAKFLAGEDSKLISLVMMKNNLTSKGANVLLSSVKKNTTLQHLDLSRNWITNKSVPAVIDLLKNNSTLVTLDLSVNKGLKTVEKRAVRRWGFVDGRYQRDESRSHPQVDGGRTKIVKDALFDTFSLESIISSNHTCAVFMTGFNHNDSTRRQLGRFCTSCYSNCSQSPDISLSLQINALDANEGRKIRLKFALARYANDDKKAVTDLLDLHIFDDLSLELMPALLEMLQEAIGFNGLGNDVVTGWMKDRDKDKTSPYARKVYAQSLSLLFDTIKSWQSLPLLFARGPGDFCFDVPAQTEAKRKKKKMPQKPSSSLSLFPARNSSCKGGLVARQSAMAMIEQLPSAEISFPVKCKDFIPLLKRFEGGFAEIGCLVVNKDYRKGGRGDAMLGYLERLSLQCGARKVFVLSTQTMDWFIERGFREVSVESLPPSRQALYNKKRKSKIYMKEIDDADMMPCYNYFAEGIQSYTSLESFKIVNFNLPQSPWLQNKIFPVLEQNRNLTALQLSNCFLSAADLTSLTKFVEGNETLSLLNISHTNIQSESTVKALAKALKKHPALRSVNLTYCNFAGGSKMMDKILAACKKCESLEIGHGDFDSENVAAVAKFLAKKHSLTSFSLVGAAVDNDNKKLLSEALMQNKTIEKLCLHSNQLQLPAVIRGTKEAMKALSRLTHLDLSFNKLSISGAKSMAKFLAGEDSKLISLVMMKNNLTSKGANVLLSSVKKNTTLQHLDLSRNWITNKSVPAVIDLLKNNSTLVTLDLSGNKGLKTVEKRAFRGRYVYNYADGRYRYDQSQARPQVDGGRTKIVKDALFDTCSLESIISSNHTCAVFMTGFNHNDSYEETIRKINALDANEGRKIRLKIALARYANDDKKGVTDLLDPHSFDDLSLELMPSLLEMLQEAIGFNGLGNDVVTGWMKDRDKDKTSPYARKVYAKSLSLLFDTIKSWQSLPLLFARGPGDFCFDVPAHTDVKVKKKKKPQKRRKFGTEEDGEDDAWLPKGARKTGKHERNPETGKWEFVPPPVY</sequence>
<dbReference type="PANTHER" id="PTHR24111">
    <property type="entry name" value="LEUCINE-RICH REPEAT-CONTAINING PROTEIN 34"/>
    <property type="match status" value="1"/>
</dbReference>
<dbReference type="SUPFAM" id="SSF55729">
    <property type="entry name" value="Acyl-CoA N-acyltransferases (Nat)"/>
    <property type="match status" value="1"/>
</dbReference>
<dbReference type="Proteomes" id="UP001224775">
    <property type="component" value="Unassembled WGS sequence"/>
</dbReference>
<dbReference type="EMBL" id="JATAAI010000010">
    <property type="protein sequence ID" value="KAK1742764.1"/>
    <property type="molecule type" value="Genomic_DNA"/>
</dbReference>
<dbReference type="InterPro" id="IPR032675">
    <property type="entry name" value="LRR_dom_sf"/>
</dbReference>
<feature type="compositionally biased region" description="Acidic residues" evidence="2">
    <location>
        <begin position="73"/>
        <end position="91"/>
    </location>
</feature>
<dbReference type="CDD" id="cd04301">
    <property type="entry name" value="NAT_SF"/>
    <property type="match status" value="1"/>
</dbReference>
<dbReference type="SUPFAM" id="SSF52047">
    <property type="entry name" value="RNI-like"/>
    <property type="match status" value="2"/>
</dbReference>
<dbReference type="PANTHER" id="PTHR24111:SF0">
    <property type="entry name" value="LEUCINE-RICH REPEAT-CONTAINING PROTEIN"/>
    <property type="match status" value="1"/>
</dbReference>
<reference evidence="3" key="1">
    <citation type="submission" date="2023-06" db="EMBL/GenBank/DDBJ databases">
        <title>Survivors Of The Sea: Transcriptome response of Skeletonema marinoi to long-term dormancy.</title>
        <authorList>
            <person name="Pinder M.I.M."/>
            <person name="Kourtchenko O."/>
            <person name="Robertson E.K."/>
            <person name="Larsson T."/>
            <person name="Maumus F."/>
            <person name="Osuna-Cruz C.M."/>
            <person name="Vancaester E."/>
            <person name="Stenow R."/>
            <person name="Vandepoele K."/>
            <person name="Ploug H."/>
            <person name="Bruchert V."/>
            <person name="Godhe A."/>
            <person name="Topel M."/>
        </authorList>
    </citation>
    <scope>NUCLEOTIDE SEQUENCE</scope>
    <source>
        <strain evidence="3">R05AC</strain>
    </source>
</reference>
<evidence type="ECO:0000313" key="4">
    <source>
        <dbReference type="Proteomes" id="UP001224775"/>
    </source>
</evidence>
<evidence type="ECO:0000313" key="3">
    <source>
        <dbReference type="EMBL" id="KAK1742764.1"/>
    </source>
</evidence>
<dbReference type="Pfam" id="PF13516">
    <property type="entry name" value="LRR_6"/>
    <property type="match status" value="4"/>
</dbReference>
<accession>A0AAD8YAD8</accession>
<dbReference type="Gene3D" id="3.80.10.10">
    <property type="entry name" value="Ribonuclease Inhibitor"/>
    <property type="match status" value="6"/>
</dbReference>
<gene>
    <name evidence="3" type="ORF">QTG54_006361</name>
</gene>
<dbReference type="Gene3D" id="3.40.630.30">
    <property type="match status" value="1"/>
</dbReference>
<keyword evidence="4" id="KW-1185">Reference proteome</keyword>
<keyword evidence="1" id="KW-0677">Repeat</keyword>
<organism evidence="3 4">
    <name type="scientific">Skeletonema marinoi</name>
    <dbReference type="NCBI Taxonomy" id="267567"/>
    <lineage>
        <taxon>Eukaryota</taxon>
        <taxon>Sar</taxon>
        <taxon>Stramenopiles</taxon>
        <taxon>Ochrophyta</taxon>
        <taxon>Bacillariophyta</taxon>
        <taxon>Coscinodiscophyceae</taxon>
        <taxon>Thalassiosirophycidae</taxon>
        <taxon>Thalassiosirales</taxon>
        <taxon>Skeletonemataceae</taxon>
        <taxon>Skeletonema</taxon>
        <taxon>Skeletonema marinoi-dohrnii complex</taxon>
    </lineage>
</organism>
<evidence type="ECO:0000256" key="2">
    <source>
        <dbReference type="SAM" id="MobiDB-lite"/>
    </source>
</evidence>
<name>A0AAD8YAD8_9STRA</name>
<protein>
    <submittedName>
        <fullName evidence="3">Leucine-rich repeat protein</fullName>
    </submittedName>
</protein>
<dbReference type="InterPro" id="IPR001611">
    <property type="entry name" value="Leu-rich_rpt"/>
</dbReference>